<dbReference type="Proteomes" id="UP001371218">
    <property type="component" value="Unassembled WGS sequence"/>
</dbReference>
<sequence length="193" mass="20839">MQAHLTPLDAPSPAQPRAAAIVDDQLLDVGALLAQIVRQQLQAGRRVRGCLMTRTPRTETRAATMVLEEIDGGQRFLVSQPMGSGSMACRADPQGFANASEIFRRALQQKPDLIVSNRFGDLEVKRGGGFMAELLSIMAEGIPLLTTVARRNAPAWQDFTGGGALLPPDAWAVASWIDAAVAQYRSDQRDSVK</sequence>
<evidence type="ECO:0000313" key="2">
    <source>
        <dbReference type="Proteomes" id="UP001371218"/>
    </source>
</evidence>
<dbReference type="EMBL" id="JBBUTG010000005">
    <property type="protein sequence ID" value="MEK8031492.1"/>
    <property type="molecule type" value="Genomic_DNA"/>
</dbReference>
<keyword evidence="2" id="KW-1185">Reference proteome</keyword>
<gene>
    <name evidence="1" type="ORF">AACH06_11745</name>
</gene>
<accession>A0ABU9BNE7</accession>
<name>A0ABU9BNE7_9BURK</name>
<comment type="caution">
    <text evidence="1">The sequence shown here is derived from an EMBL/GenBank/DDBJ whole genome shotgun (WGS) entry which is preliminary data.</text>
</comment>
<organism evidence="1 2">
    <name type="scientific">Ideonella lacteola</name>
    <dbReference type="NCBI Taxonomy" id="2984193"/>
    <lineage>
        <taxon>Bacteria</taxon>
        <taxon>Pseudomonadati</taxon>
        <taxon>Pseudomonadota</taxon>
        <taxon>Betaproteobacteria</taxon>
        <taxon>Burkholderiales</taxon>
        <taxon>Sphaerotilaceae</taxon>
        <taxon>Ideonella</taxon>
    </lineage>
</organism>
<dbReference type="RefSeq" id="WP_341425869.1">
    <property type="nucleotide sequence ID" value="NZ_JBBUTG010000005.1"/>
</dbReference>
<protein>
    <submittedName>
        <fullName evidence="1">DUF2478 domain-containing protein</fullName>
    </submittedName>
</protein>
<dbReference type="InterPro" id="IPR018912">
    <property type="entry name" value="DUF2478"/>
</dbReference>
<dbReference type="Pfam" id="PF10649">
    <property type="entry name" value="DUF2478"/>
    <property type="match status" value="1"/>
</dbReference>
<evidence type="ECO:0000313" key="1">
    <source>
        <dbReference type="EMBL" id="MEK8031492.1"/>
    </source>
</evidence>
<reference evidence="1 2" key="1">
    <citation type="submission" date="2024-04" db="EMBL/GenBank/DDBJ databases">
        <title>Novel species of the genus Ideonella isolated from streams.</title>
        <authorList>
            <person name="Lu H."/>
        </authorList>
    </citation>
    <scope>NUCLEOTIDE SEQUENCE [LARGE SCALE GENOMIC DNA]</scope>
    <source>
        <strain evidence="1 2">DXS29W</strain>
    </source>
</reference>
<proteinExistence type="predicted"/>